<dbReference type="InterPro" id="IPR011705">
    <property type="entry name" value="BACK"/>
</dbReference>
<evidence type="ECO:0000259" key="3">
    <source>
        <dbReference type="SMART" id="SM00875"/>
    </source>
</evidence>
<reference evidence="4 5" key="1">
    <citation type="submission" date="2018-11" db="EMBL/GenBank/DDBJ databases">
        <authorList>
            <consortium name="Pathogen Informatics"/>
        </authorList>
    </citation>
    <scope>NUCLEOTIDE SEQUENCE [LARGE SCALE GENOMIC DNA]</scope>
</reference>
<dbReference type="Pfam" id="PF07707">
    <property type="entry name" value="BACK"/>
    <property type="match status" value="1"/>
</dbReference>
<evidence type="ECO:0000313" key="4">
    <source>
        <dbReference type="EMBL" id="VDN11073.1"/>
    </source>
</evidence>
<dbReference type="AlphaFoldDB" id="A0A3P7LJV3"/>
<keyword evidence="5" id="KW-1185">Reference proteome</keyword>
<name>A0A3P7LJV3_DIBLA</name>
<dbReference type="Pfam" id="PF01344">
    <property type="entry name" value="Kelch_1"/>
    <property type="match status" value="1"/>
</dbReference>
<dbReference type="SUPFAM" id="SSF117281">
    <property type="entry name" value="Kelch motif"/>
    <property type="match status" value="1"/>
</dbReference>
<dbReference type="Gene3D" id="2.120.10.80">
    <property type="entry name" value="Kelch-type beta propeller"/>
    <property type="match status" value="1"/>
</dbReference>
<evidence type="ECO:0000313" key="5">
    <source>
        <dbReference type="Proteomes" id="UP000281553"/>
    </source>
</evidence>
<feature type="domain" description="BACK" evidence="3">
    <location>
        <begin position="35"/>
        <end position="107"/>
    </location>
</feature>
<dbReference type="PANTHER" id="PTHR24412">
    <property type="entry name" value="KELCH PROTEIN"/>
    <property type="match status" value="1"/>
</dbReference>
<dbReference type="Proteomes" id="UP000281553">
    <property type="component" value="Unassembled WGS sequence"/>
</dbReference>
<dbReference type="OrthoDB" id="45365at2759"/>
<dbReference type="InterPro" id="IPR015915">
    <property type="entry name" value="Kelch-typ_b-propeller"/>
</dbReference>
<dbReference type="EMBL" id="UYRU01050614">
    <property type="protein sequence ID" value="VDN11073.1"/>
    <property type="molecule type" value="Genomic_DNA"/>
</dbReference>
<organism evidence="4 5">
    <name type="scientific">Dibothriocephalus latus</name>
    <name type="common">Fish tapeworm</name>
    <name type="synonym">Diphyllobothrium latum</name>
    <dbReference type="NCBI Taxonomy" id="60516"/>
    <lineage>
        <taxon>Eukaryota</taxon>
        <taxon>Metazoa</taxon>
        <taxon>Spiralia</taxon>
        <taxon>Lophotrochozoa</taxon>
        <taxon>Platyhelminthes</taxon>
        <taxon>Cestoda</taxon>
        <taxon>Eucestoda</taxon>
        <taxon>Diphyllobothriidea</taxon>
        <taxon>Diphyllobothriidae</taxon>
        <taxon>Dibothriocephalus</taxon>
    </lineage>
</organism>
<dbReference type="InterPro" id="IPR006652">
    <property type="entry name" value="Kelch_1"/>
</dbReference>
<proteinExistence type="predicted"/>
<sequence>MAPQIAQLFEDDLALIRCLPHLNNLRIAGDLTDLAIELLNSAQLRNACLQYMKTTFEAVIASDFFLQLPSDAVLFLLRANDLEVDKEESVFKAIRLWYALPQMKEVRSHAAAVALPDGRVFLIGGECSSFCPLSSVEACHLRTSSDWKRQPYTSGNFWRTVASMNRPRTSHAAVAFKGSIFVAGGSTTNHQPVNTVEVFTPPSNPQQMGQWTMLWNSFRHQVNLRDQASYLRSVGTRIPIYIRPAQPWKSPSRQARRLVRGNGPVKGT</sequence>
<protein>
    <recommendedName>
        <fullName evidence="3">BACK domain-containing protein</fullName>
    </recommendedName>
</protein>
<keyword evidence="2" id="KW-0677">Repeat</keyword>
<dbReference type="Gene3D" id="1.25.40.420">
    <property type="match status" value="1"/>
</dbReference>
<evidence type="ECO:0000256" key="1">
    <source>
        <dbReference type="ARBA" id="ARBA00022441"/>
    </source>
</evidence>
<dbReference type="SMART" id="SM00875">
    <property type="entry name" value="BACK"/>
    <property type="match status" value="1"/>
</dbReference>
<gene>
    <name evidence="4" type="ORF">DILT_LOCUS6904</name>
</gene>
<evidence type="ECO:0000256" key="2">
    <source>
        <dbReference type="ARBA" id="ARBA00022737"/>
    </source>
</evidence>
<accession>A0A3P7LJV3</accession>
<keyword evidence="1" id="KW-0880">Kelch repeat</keyword>
<dbReference type="PANTHER" id="PTHR24412:SF489">
    <property type="entry name" value="RING FINGER DOMAIN AND KELCH REPEAT-CONTAINING PROTEIN DDB_G0271372"/>
    <property type="match status" value="1"/>
</dbReference>